<name>A0AAV7MYL6_PLEWA</name>
<gene>
    <name evidence="4" type="ORF">NDU88_006226</name>
</gene>
<dbReference type="SUPFAM" id="SSF55895">
    <property type="entry name" value="Ribonuclease Rh-like"/>
    <property type="match status" value="1"/>
</dbReference>
<dbReference type="PANTHER" id="PTHR11240">
    <property type="entry name" value="RIBONUCLEASE T2"/>
    <property type="match status" value="1"/>
</dbReference>
<dbReference type="PROSITE" id="PS00530">
    <property type="entry name" value="RNASE_T2_1"/>
    <property type="match status" value="1"/>
</dbReference>
<dbReference type="Gene3D" id="3.90.730.10">
    <property type="entry name" value="Ribonuclease T2-like"/>
    <property type="match status" value="1"/>
</dbReference>
<dbReference type="GO" id="GO:0033897">
    <property type="term" value="F:ribonuclease T2 activity"/>
    <property type="evidence" value="ECO:0007669"/>
    <property type="project" value="InterPro"/>
</dbReference>
<reference evidence="4" key="1">
    <citation type="journal article" date="2022" name="bioRxiv">
        <title>Sequencing and chromosome-scale assembly of the giantPleurodeles waltlgenome.</title>
        <authorList>
            <person name="Brown T."/>
            <person name="Elewa A."/>
            <person name="Iarovenko S."/>
            <person name="Subramanian E."/>
            <person name="Araus A.J."/>
            <person name="Petzold A."/>
            <person name="Susuki M."/>
            <person name="Suzuki K.-i.T."/>
            <person name="Hayashi T."/>
            <person name="Toyoda A."/>
            <person name="Oliveira C."/>
            <person name="Osipova E."/>
            <person name="Leigh N.D."/>
            <person name="Simon A."/>
            <person name="Yun M.H."/>
        </authorList>
    </citation>
    <scope>NUCLEOTIDE SEQUENCE</scope>
    <source>
        <strain evidence="4">20211129_DDA</strain>
        <tissue evidence="4">Liver</tissue>
    </source>
</reference>
<keyword evidence="5" id="KW-1185">Reference proteome</keyword>
<sequence>MFYSLYSQGCLLLSELVPPVKRCLGAERQDNLVMMSKTSLCWAMWLFVALLTVARTQWEQEATDEEANGFCDWTCMKFVQLWPGSFCVGLSTKFSCVIPPFVKNWTIHGLWPSEIMNCCPCWHLFKSDLQDLPTQLSQHWPTLINKTEFFFWMNEWVKHGTCAACIESLSSPSKYFGMALKLLAAYNIDKALEKANILPSCSQSYQYEALHRALLPVLGEACDLQCVTDNKGRQILTQVKVSLFRNFSSGCFDEKAAVNPSPYKPCLSTREIFYFPIRLEQPRDPCP</sequence>
<dbReference type="GO" id="GO:0003723">
    <property type="term" value="F:RNA binding"/>
    <property type="evidence" value="ECO:0007669"/>
    <property type="project" value="InterPro"/>
</dbReference>
<dbReference type="GO" id="GO:0006401">
    <property type="term" value="P:RNA catabolic process"/>
    <property type="evidence" value="ECO:0007669"/>
    <property type="project" value="TreeGrafter"/>
</dbReference>
<organism evidence="4 5">
    <name type="scientific">Pleurodeles waltl</name>
    <name type="common">Iberian ribbed newt</name>
    <dbReference type="NCBI Taxonomy" id="8319"/>
    <lineage>
        <taxon>Eukaryota</taxon>
        <taxon>Metazoa</taxon>
        <taxon>Chordata</taxon>
        <taxon>Craniata</taxon>
        <taxon>Vertebrata</taxon>
        <taxon>Euteleostomi</taxon>
        <taxon>Amphibia</taxon>
        <taxon>Batrachia</taxon>
        <taxon>Caudata</taxon>
        <taxon>Salamandroidea</taxon>
        <taxon>Salamandridae</taxon>
        <taxon>Pleurodelinae</taxon>
        <taxon>Pleurodeles</taxon>
    </lineage>
</organism>
<dbReference type="EMBL" id="JANPWB010000013">
    <property type="protein sequence ID" value="KAJ1108856.1"/>
    <property type="molecule type" value="Genomic_DNA"/>
</dbReference>
<dbReference type="Pfam" id="PF00445">
    <property type="entry name" value="Ribonuclease_T2"/>
    <property type="match status" value="1"/>
</dbReference>
<evidence type="ECO:0000313" key="4">
    <source>
        <dbReference type="EMBL" id="KAJ1108856.1"/>
    </source>
</evidence>
<dbReference type="InterPro" id="IPR018188">
    <property type="entry name" value="RNase_T2_His_AS_1"/>
</dbReference>
<proteinExistence type="inferred from homology"/>
<comment type="subcellular location">
    <subcellularLocation>
        <location evidence="1">Lysosome lumen</location>
    </subcellularLocation>
</comment>
<accession>A0AAV7MYL6</accession>
<comment type="similarity">
    <text evidence="2 3">Belongs to the RNase T2 family.</text>
</comment>
<dbReference type="GO" id="GO:0043202">
    <property type="term" value="C:lysosomal lumen"/>
    <property type="evidence" value="ECO:0007669"/>
    <property type="project" value="UniProtKB-SubCell"/>
</dbReference>
<evidence type="ECO:0000256" key="2">
    <source>
        <dbReference type="ARBA" id="ARBA00007469"/>
    </source>
</evidence>
<dbReference type="InterPro" id="IPR036430">
    <property type="entry name" value="RNase_T2-like_sf"/>
</dbReference>
<evidence type="ECO:0000256" key="3">
    <source>
        <dbReference type="RuleBase" id="RU004328"/>
    </source>
</evidence>
<comment type="caution">
    <text evidence="4">The sequence shown here is derived from an EMBL/GenBank/DDBJ whole genome shotgun (WGS) entry which is preliminary data.</text>
</comment>
<evidence type="ECO:0000256" key="1">
    <source>
        <dbReference type="ARBA" id="ARBA00004227"/>
    </source>
</evidence>
<protein>
    <submittedName>
        <fullName evidence="4">Uncharacterized protein</fullName>
    </submittedName>
</protein>
<dbReference type="InterPro" id="IPR001568">
    <property type="entry name" value="RNase_T2-like"/>
</dbReference>
<evidence type="ECO:0000313" key="5">
    <source>
        <dbReference type="Proteomes" id="UP001066276"/>
    </source>
</evidence>
<dbReference type="GO" id="GO:0005576">
    <property type="term" value="C:extracellular region"/>
    <property type="evidence" value="ECO:0007669"/>
    <property type="project" value="TreeGrafter"/>
</dbReference>
<dbReference type="Proteomes" id="UP001066276">
    <property type="component" value="Chromosome 9"/>
</dbReference>
<dbReference type="PANTHER" id="PTHR11240:SF85">
    <property type="entry name" value="RIBONUCLEASE T2"/>
    <property type="match status" value="1"/>
</dbReference>
<dbReference type="AlphaFoldDB" id="A0AAV7MYL6"/>